<evidence type="ECO:0000313" key="3">
    <source>
        <dbReference type="Proteomes" id="UP000001191"/>
    </source>
</evidence>
<protein>
    <recommendedName>
        <fullName evidence="4">Integral membrane protein</fullName>
    </recommendedName>
</protein>
<reference evidence="2 3" key="2">
    <citation type="journal article" date="2013" name="Plant Physiol.">
        <title>A Nostoc punctiforme Sugar Transporter Necessary to Establish a Cyanobacterium-Plant Symbiosis.</title>
        <authorList>
            <person name="Ekman M."/>
            <person name="Picossi S."/>
            <person name="Campbell E.L."/>
            <person name="Meeks J.C."/>
            <person name="Flores E."/>
        </authorList>
    </citation>
    <scope>NUCLEOTIDE SEQUENCE [LARGE SCALE GENOMIC DNA]</scope>
    <source>
        <strain evidence="3">ATCC 29133 / PCC 73102</strain>
    </source>
</reference>
<dbReference type="EMBL" id="CP001037">
    <property type="protein sequence ID" value="ACC84430.1"/>
    <property type="molecule type" value="Genomic_DNA"/>
</dbReference>
<dbReference type="HOGENOM" id="CLU_1592891_0_0_3"/>
<dbReference type="KEGG" id="npu:Npun_R6144"/>
<sequence length="167" mass="17589">MEPSSSLNEAILQLLARENDTSPTAGAFSSVSGVLGGFSITLVVLALTPGTIASNSGKDWIVALVLLSAGLYIYSSGIFANSISYKDEKVKQKVFKSALVLFHLSNLLLSVGLLLLTFQFPLLYAARIAAMIIVFFAFVVAAINFFCKLSGSISSILESILASVSSG</sequence>
<gene>
    <name evidence="2" type="ordered locus">Npun_R6144</name>
</gene>
<name>B2IVW9_NOSP7</name>
<dbReference type="AlphaFoldDB" id="B2IVW9"/>
<feature type="transmembrane region" description="Helical" evidence="1">
    <location>
        <begin position="60"/>
        <end position="85"/>
    </location>
</feature>
<feature type="transmembrane region" description="Helical" evidence="1">
    <location>
        <begin position="27"/>
        <end position="48"/>
    </location>
</feature>
<accession>B2IVW9</accession>
<keyword evidence="1" id="KW-0472">Membrane</keyword>
<dbReference type="EnsemblBacteria" id="ACC84430">
    <property type="protein sequence ID" value="ACC84430"/>
    <property type="gene ID" value="Npun_R6144"/>
</dbReference>
<feature type="transmembrane region" description="Helical" evidence="1">
    <location>
        <begin position="124"/>
        <end position="147"/>
    </location>
</feature>
<proteinExistence type="predicted"/>
<organism evidence="2 3">
    <name type="scientific">Nostoc punctiforme (strain ATCC 29133 / PCC 73102)</name>
    <dbReference type="NCBI Taxonomy" id="63737"/>
    <lineage>
        <taxon>Bacteria</taxon>
        <taxon>Bacillati</taxon>
        <taxon>Cyanobacteriota</taxon>
        <taxon>Cyanophyceae</taxon>
        <taxon>Nostocales</taxon>
        <taxon>Nostocaceae</taxon>
        <taxon>Nostoc</taxon>
    </lineage>
</organism>
<evidence type="ECO:0008006" key="4">
    <source>
        <dbReference type="Google" id="ProtNLM"/>
    </source>
</evidence>
<dbReference type="RefSeq" id="WP_012412370.1">
    <property type="nucleotide sequence ID" value="NC_010628.1"/>
</dbReference>
<dbReference type="Proteomes" id="UP000001191">
    <property type="component" value="Chromosome"/>
</dbReference>
<keyword evidence="3" id="KW-1185">Reference proteome</keyword>
<evidence type="ECO:0000256" key="1">
    <source>
        <dbReference type="SAM" id="Phobius"/>
    </source>
</evidence>
<evidence type="ECO:0000313" key="2">
    <source>
        <dbReference type="EMBL" id="ACC84430.1"/>
    </source>
</evidence>
<feature type="transmembrane region" description="Helical" evidence="1">
    <location>
        <begin position="97"/>
        <end position="118"/>
    </location>
</feature>
<keyword evidence="1" id="KW-0812">Transmembrane</keyword>
<reference evidence="3" key="1">
    <citation type="submission" date="2008-04" db="EMBL/GenBank/DDBJ databases">
        <title>Complete sequence of chromosome of Nostoc punctiforme ATCC 29133.</title>
        <authorList>
            <consortium name="US DOE Joint Genome Institute"/>
            <person name="Copeland A."/>
            <person name="Lucas S."/>
            <person name="Lapidus A."/>
            <person name="Glavina del Rio T."/>
            <person name="Dalin E."/>
            <person name="Tice H."/>
            <person name="Pitluck S."/>
            <person name="Chain P."/>
            <person name="Malfatti S."/>
            <person name="Shin M."/>
            <person name="Vergez L."/>
            <person name="Schmutz J."/>
            <person name="Larimer F."/>
            <person name="Land M."/>
            <person name="Hauser L."/>
            <person name="Kyrpides N."/>
            <person name="Kim E."/>
            <person name="Meeks J.C."/>
            <person name="Elhai J."/>
            <person name="Campbell E.L."/>
            <person name="Thiel T."/>
            <person name="Longmire J."/>
            <person name="Potts M."/>
            <person name="Atlas R."/>
        </authorList>
    </citation>
    <scope>NUCLEOTIDE SEQUENCE [LARGE SCALE GENOMIC DNA]</scope>
    <source>
        <strain evidence="3">ATCC 29133 / PCC 73102</strain>
    </source>
</reference>
<keyword evidence="1" id="KW-1133">Transmembrane helix</keyword>